<keyword evidence="1" id="KW-0812">Transmembrane</keyword>
<feature type="transmembrane region" description="Helical" evidence="1">
    <location>
        <begin position="53"/>
        <end position="71"/>
    </location>
</feature>
<feature type="transmembrane region" description="Helical" evidence="1">
    <location>
        <begin position="15"/>
        <end position="33"/>
    </location>
</feature>
<dbReference type="EMBL" id="LGRX02026107">
    <property type="protein sequence ID" value="KAK3251312.1"/>
    <property type="molecule type" value="Genomic_DNA"/>
</dbReference>
<keyword evidence="1" id="KW-0472">Membrane</keyword>
<sequence>MSFVNEVLLEECTSVVFSLATTAFALETLNLLANGGKLLVQTLHKAQQRGFPAVVFLSVIISVATGVLAGMG</sequence>
<evidence type="ECO:0000313" key="2">
    <source>
        <dbReference type="EMBL" id="KAK3251312.1"/>
    </source>
</evidence>
<dbReference type="Proteomes" id="UP001190700">
    <property type="component" value="Unassembled WGS sequence"/>
</dbReference>
<gene>
    <name evidence="2" type="ORF">CYMTET_39331</name>
</gene>
<keyword evidence="1" id="KW-1133">Transmembrane helix</keyword>
<accession>A0AAE0CA94</accession>
<evidence type="ECO:0000256" key="1">
    <source>
        <dbReference type="SAM" id="Phobius"/>
    </source>
</evidence>
<name>A0AAE0CA94_9CHLO</name>
<organism evidence="2 3">
    <name type="scientific">Cymbomonas tetramitiformis</name>
    <dbReference type="NCBI Taxonomy" id="36881"/>
    <lineage>
        <taxon>Eukaryota</taxon>
        <taxon>Viridiplantae</taxon>
        <taxon>Chlorophyta</taxon>
        <taxon>Pyramimonadophyceae</taxon>
        <taxon>Pyramimonadales</taxon>
        <taxon>Pyramimonadaceae</taxon>
        <taxon>Cymbomonas</taxon>
    </lineage>
</organism>
<evidence type="ECO:0000313" key="3">
    <source>
        <dbReference type="Proteomes" id="UP001190700"/>
    </source>
</evidence>
<reference evidence="2 3" key="1">
    <citation type="journal article" date="2015" name="Genome Biol. Evol.">
        <title>Comparative Genomics of a Bacterivorous Green Alga Reveals Evolutionary Causalities and Consequences of Phago-Mixotrophic Mode of Nutrition.</title>
        <authorList>
            <person name="Burns J.A."/>
            <person name="Paasch A."/>
            <person name="Narechania A."/>
            <person name="Kim E."/>
        </authorList>
    </citation>
    <scope>NUCLEOTIDE SEQUENCE [LARGE SCALE GENOMIC DNA]</scope>
    <source>
        <strain evidence="2 3">PLY_AMNH</strain>
    </source>
</reference>
<proteinExistence type="predicted"/>
<dbReference type="AlphaFoldDB" id="A0AAE0CA94"/>
<keyword evidence="3" id="KW-1185">Reference proteome</keyword>
<protein>
    <submittedName>
        <fullName evidence="2">Uncharacterized protein</fullName>
    </submittedName>
</protein>
<comment type="caution">
    <text evidence="2">The sequence shown here is derived from an EMBL/GenBank/DDBJ whole genome shotgun (WGS) entry which is preliminary data.</text>
</comment>